<gene>
    <name evidence="1" type="ORF">MICAK_3930009</name>
</gene>
<sequence length="48" mass="5477">MLYFILAKIPVSFWVIISYSELELKPNDFPLMFTLVSPDHCSSLLLGS</sequence>
<dbReference type="Proteomes" id="UP000004047">
    <property type="component" value="Unassembled WGS sequence"/>
</dbReference>
<dbReference type="EMBL" id="CAIQ01000327">
    <property type="protein sequence ID" value="CCI38208.1"/>
    <property type="molecule type" value="Genomic_DNA"/>
</dbReference>
<name>I4IV84_MICAE</name>
<comment type="caution">
    <text evidence="1">The sequence shown here is derived from an EMBL/GenBank/DDBJ whole genome shotgun (WGS) entry which is preliminary data.</text>
</comment>
<dbReference type="AlphaFoldDB" id="I4IV84"/>
<protein>
    <submittedName>
        <fullName evidence="1">Uncharacterized protein</fullName>
    </submittedName>
</protein>
<accession>I4IV84</accession>
<reference evidence="1 2" key="1">
    <citation type="submission" date="2012-04" db="EMBL/GenBank/DDBJ databases">
        <authorList>
            <person name="Genoscope - CEA"/>
        </authorList>
    </citation>
    <scope>NUCLEOTIDE SEQUENCE [LARGE SCALE GENOMIC DNA]</scope>
    <source>
        <strain evidence="1 2">9701</strain>
    </source>
</reference>
<organism evidence="1 2">
    <name type="scientific">Microcystis aeruginosa PCC 9701</name>
    <dbReference type="NCBI Taxonomy" id="721123"/>
    <lineage>
        <taxon>Bacteria</taxon>
        <taxon>Bacillati</taxon>
        <taxon>Cyanobacteriota</taxon>
        <taxon>Cyanophyceae</taxon>
        <taxon>Oscillatoriophycideae</taxon>
        <taxon>Chroococcales</taxon>
        <taxon>Microcystaceae</taxon>
        <taxon>Microcystis</taxon>
    </lineage>
</organism>
<evidence type="ECO:0000313" key="2">
    <source>
        <dbReference type="Proteomes" id="UP000004047"/>
    </source>
</evidence>
<evidence type="ECO:0000313" key="1">
    <source>
        <dbReference type="EMBL" id="CCI38208.1"/>
    </source>
</evidence>
<dbReference type="HOGENOM" id="CLU_3154890_0_0_3"/>
<proteinExistence type="predicted"/>